<feature type="compositionally biased region" description="Acidic residues" evidence="8">
    <location>
        <begin position="29"/>
        <end position="43"/>
    </location>
</feature>
<dbReference type="InterPro" id="IPR013083">
    <property type="entry name" value="Znf_RING/FYVE/PHD"/>
</dbReference>
<dbReference type="InterPro" id="IPR011016">
    <property type="entry name" value="Znf_RING-CH"/>
</dbReference>
<keyword evidence="2 9" id="KW-0812">Transmembrane</keyword>
<dbReference type="EMBL" id="MCGR01000049">
    <property type="protein sequence ID" value="ORY72904.1"/>
    <property type="molecule type" value="Genomic_DNA"/>
</dbReference>
<keyword evidence="12" id="KW-1185">Reference proteome</keyword>
<evidence type="ECO:0000256" key="1">
    <source>
        <dbReference type="ARBA" id="ARBA00004141"/>
    </source>
</evidence>
<evidence type="ECO:0000256" key="4">
    <source>
        <dbReference type="ARBA" id="ARBA00022771"/>
    </source>
</evidence>
<keyword evidence="5" id="KW-0862">Zinc</keyword>
<gene>
    <name evidence="11" type="ORF">BCR35DRAFT_354254</name>
</gene>
<dbReference type="GO" id="GO:0008270">
    <property type="term" value="F:zinc ion binding"/>
    <property type="evidence" value="ECO:0007669"/>
    <property type="project" value="UniProtKB-KW"/>
</dbReference>
<keyword evidence="6 9" id="KW-1133">Transmembrane helix</keyword>
<dbReference type="Proteomes" id="UP000193467">
    <property type="component" value="Unassembled WGS sequence"/>
</dbReference>
<comment type="subcellular location">
    <subcellularLocation>
        <location evidence="1">Membrane</location>
        <topology evidence="1">Multi-pass membrane protein</topology>
    </subcellularLocation>
</comment>
<feature type="region of interest" description="Disordered" evidence="8">
    <location>
        <begin position="371"/>
        <end position="408"/>
    </location>
</feature>
<evidence type="ECO:0000259" key="10">
    <source>
        <dbReference type="PROSITE" id="PS51292"/>
    </source>
</evidence>
<evidence type="ECO:0000256" key="8">
    <source>
        <dbReference type="SAM" id="MobiDB-lite"/>
    </source>
</evidence>
<dbReference type="PROSITE" id="PS51292">
    <property type="entry name" value="ZF_RING_CH"/>
    <property type="match status" value="1"/>
</dbReference>
<feature type="transmembrane region" description="Helical" evidence="9">
    <location>
        <begin position="177"/>
        <end position="206"/>
    </location>
</feature>
<evidence type="ECO:0000256" key="6">
    <source>
        <dbReference type="ARBA" id="ARBA00022989"/>
    </source>
</evidence>
<feature type="compositionally biased region" description="Basic and acidic residues" evidence="8">
    <location>
        <begin position="572"/>
        <end position="583"/>
    </location>
</feature>
<dbReference type="InParanoid" id="A0A1Y2ENM0"/>
<name>A0A1Y2ENM0_9BASI</name>
<feature type="compositionally biased region" description="Polar residues" evidence="8">
    <location>
        <begin position="1"/>
        <end position="10"/>
    </location>
</feature>
<evidence type="ECO:0000313" key="12">
    <source>
        <dbReference type="Proteomes" id="UP000193467"/>
    </source>
</evidence>
<sequence length="589" mass="62702">MSHATASTPQYARAAASTSTSSSPYPQTVEEDDELPALLDAEESPTRAVSPPPYSSTASPRPLAPSPSTSELPAQQATRSRPRSPPQRTVSTLKDKSCWICMGTELEDEPGSEKKWVHACSCTLVAHEECLLAWYLTSSTTQPTPSCPVCATPYTITQSTSPLLTFYKRSVRRWDKAATVIAIGGVLGGGWLVASAYGAYAVRAWAGEEVARVLLWGAQGDGGKRWKYWLNLPLIPLTLLLSRTPLIDSLLPFLPLTLVLSLSPPHPLHSSPLILPPLTSPTDSLSSLSFTFPPSPTLTLCLLPWARHAYLRARRAIFRKVLGQGSGGEGWRGVLQGLQGVDELADEAQGEGGMQAGVGAGQLELGVELELEEEEAGEGAAPNAAADQQQQQQQAHQPAANPRPAMPPAQRLRLGLSRLTSLIVGALLYPTLCSLSGSALLWLASRGGARPSSGAIRALRKVLGVSALLAAPTAAAAPSTAMSWLRLVTSTPLRLGGTGGGSEPIDPVWLRTSLGGAILLLMRDGLELGAGVLEMRRRKSRRVVGRELGDLQWEEGREEEPRVEGAEGDEWSGGRDETGREARVNVGAF</sequence>
<comment type="caution">
    <text evidence="11">The sequence shown here is derived from an EMBL/GenBank/DDBJ whole genome shotgun (WGS) entry which is preliminary data.</text>
</comment>
<feature type="transmembrane region" description="Helical" evidence="9">
    <location>
        <begin position="463"/>
        <end position="485"/>
    </location>
</feature>
<evidence type="ECO:0000256" key="3">
    <source>
        <dbReference type="ARBA" id="ARBA00022723"/>
    </source>
</evidence>
<keyword evidence="4" id="KW-0863">Zinc-finger</keyword>
<dbReference type="PANTHER" id="PTHR46283">
    <property type="entry name" value="E3 UBIQUITIN-PROTEIN LIGASE MARCH5"/>
    <property type="match status" value="1"/>
</dbReference>
<evidence type="ECO:0000256" key="9">
    <source>
        <dbReference type="SAM" id="Phobius"/>
    </source>
</evidence>
<dbReference type="Pfam" id="PF12906">
    <property type="entry name" value="RINGv"/>
    <property type="match status" value="1"/>
</dbReference>
<dbReference type="Gene3D" id="3.30.40.10">
    <property type="entry name" value="Zinc/RING finger domain, C3HC4 (zinc finger)"/>
    <property type="match status" value="1"/>
</dbReference>
<organism evidence="11 12">
    <name type="scientific">Leucosporidium creatinivorum</name>
    <dbReference type="NCBI Taxonomy" id="106004"/>
    <lineage>
        <taxon>Eukaryota</taxon>
        <taxon>Fungi</taxon>
        <taxon>Dikarya</taxon>
        <taxon>Basidiomycota</taxon>
        <taxon>Pucciniomycotina</taxon>
        <taxon>Microbotryomycetes</taxon>
        <taxon>Leucosporidiales</taxon>
        <taxon>Leucosporidium</taxon>
    </lineage>
</organism>
<evidence type="ECO:0000256" key="2">
    <source>
        <dbReference type="ARBA" id="ARBA00022692"/>
    </source>
</evidence>
<accession>A0A1Y2ENM0</accession>
<reference evidence="11 12" key="1">
    <citation type="submission" date="2016-07" db="EMBL/GenBank/DDBJ databases">
        <title>Pervasive Adenine N6-methylation of Active Genes in Fungi.</title>
        <authorList>
            <consortium name="DOE Joint Genome Institute"/>
            <person name="Mondo S.J."/>
            <person name="Dannebaum R.O."/>
            <person name="Kuo R.C."/>
            <person name="Labutti K."/>
            <person name="Haridas S."/>
            <person name="Kuo A."/>
            <person name="Salamov A."/>
            <person name="Ahrendt S.R."/>
            <person name="Lipzen A."/>
            <person name="Sullivan W."/>
            <person name="Andreopoulos W.B."/>
            <person name="Clum A."/>
            <person name="Lindquist E."/>
            <person name="Daum C."/>
            <person name="Ramamoorthy G.K."/>
            <person name="Gryganskyi A."/>
            <person name="Culley D."/>
            <person name="Magnuson J.K."/>
            <person name="James T.Y."/>
            <person name="O'Malley M.A."/>
            <person name="Stajich J.E."/>
            <person name="Spatafora J.W."/>
            <person name="Visel A."/>
            <person name="Grigoriev I.V."/>
        </authorList>
    </citation>
    <scope>NUCLEOTIDE SEQUENCE [LARGE SCALE GENOMIC DNA]</scope>
    <source>
        <strain evidence="11 12">62-1032</strain>
    </source>
</reference>
<dbReference type="OrthoDB" id="5817083at2759"/>
<feature type="compositionally biased region" description="Low complexity" evidence="8">
    <location>
        <begin position="14"/>
        <end position="23"/>
    </location>
</feature>
<keyword evidence="3" id="KW-0479">Metal-binding</keyword>
<feature type="region of interest" description="Disordered" evidence="8">
    <location>
        <begin position="1"/>
        <end position="91"/>
    </location>
</feature>
<evidence type="ECO:0000256" key="5">
    <source>
        <dbReference type="ARBA" id="ARBA00022833"/>
    </source>
</evidence>
<dbReference type="GO" id="GO:0016020">
    <property type="term" value="C:membrane"/>
    <property type="evidence" value="ECO:0007669"/>
    <property type="project" value="UniProtKB-SubCell"/>
</dbReference>
<dbReference type="STRING" id="106004.A0A1Y2ENM0"/>
<dbReference type="SMART" id="SM00744">
    <property type="entry name" value="RINGv"/>
    <property type="match status" value="1"/>
</dbReference>
<evidence type="ECO:0000313" key="11">
    <source>
        <dbReference type="EMBL" id="ORY72904.1"/>
    </source>
</evidence>
<protein>
    <recommendedName>
        <fullName evidence="10">RING-CH-type domain-containing protein</fullName>
    </recommendedName>
</protein>
<feature type="transmembrane region" description="Helical" evidence="9">
    <location>
        <begin position="419"/>
        <end position="443"/>
    </location>
</feature>
<feature type="compositionally biased region" description="Low complexity" evidence="8">
    <location>
        <begin position="378"/>
        <end position="408"/>
    </location>
</feature>
<evidence type="ECO:0000256" key="7">
    <source>
        <dbReference type="ARBA" id="ARBA00023136"/>
    </source>
</evidence>
<dbReference type="AlphaFoldDB" id="A0A1Y2ENM0"/>
<proteinExistence type="predicted"/>
<feature type="region of interest" description="Disordered" evidence="8">
    <location>
        <begin position="552"/>
        <end position="589"/>
    </location>
</feature>
<dbReference type="SUPFAM" id="SSF57850">
    <property type="entry name" value="RING/U-box"/>
    <property type="match status" value="1"/>
</dbReference>
<keyword evidence="7 9" id="KW-0472">Membrane</keyword>
<feature type="domain" description="RING-CH-type" evidence="10">
    <location>
        <begin position="90"/>
        <end position="157"/>
    </location>
</feature>